<reference evidence="1" key="2">
    <citation type="submission" date="2022-11" db="EMBL/GenBank/DDBJ databases">
        <title>complete genomes of mycoplasma synoviae ZX313 strain and SD2 strain.</title>
        <authorList>
            <person name="Zhong Q."/>
        </authorList>
    </citation>
    <scope>NUCLEOTIDE SEQUENCE</scope>
    <source>
        <strain evidence="1">SD2</strain>
    </source>
</reference>
<dbReference type="NCBIfam" id="NF045935">
    <property type="entry name" value="MSC_0621_epsi"/>
    <property type="match status" value="1"/>
</dbReference>
<sequence>MIQLNLLSAKNIQTTVKATDFKVNFNLNDKWNKIENSALLSFQNVLCSLTYNKKEYFIFFDSLLIQSNKGQINLYYNQEYFVYEQNDKNKNELKKLNQEYSKLKKNILLKTFQINDNNNASNIANLLILKQKAYRLKAQIYFSLFACEEPWK</sequence>
<dbReference type="RefSeq" id="WP_154221749.1">
    <property type="nucleotide sequence ID" value="NZ_CP034544.1"/>
</dbReference>
<dbReference type="Proteomes" id="UP001164481">
    <property type="component" value="Chromosome"/>
</dbReference>
<protein>
    <submittedName>
        <fullName evidence="1">Uncharacterized protein</fullName>
    </submittedName>
</protein>
<gene>
    <name evidence="1" type="ORF">OIE46_02520</name>
</gene>
<proteinExistence type="predicted"/>
<organism evidence="1 2">
    <name type="scientific">Mycoplasmopsis synoviae</name>
    <name type="common">Mycoplasma synoviae</name>
    <dbReference type="NCBI Taxonomy" id="2109"/>
    <lineage>
        <taxon>Bacteria</taxon>
        <taxon>Bacillati</taxon>
        <taxon>Mycoplasmatota</taxon>
        <taxon>Mycoplasmoidales</taxon>
        <taxon>Metamycoplasmataceae</taxon>
        <taxon>Mycoplasmopsis</taxon>
    </lineage>
</organism>
<evidence type="ECO:0000313" key="1">
    <source>
        <dbReference type="EMBL" id="UZW64233.1"/>
    </source>
</evidence>
<dbReference type="EMBL" id="CP107525">
    <property type="protein sequence ID" value="UZW64233.1"/>
    <property type="molecule type" value="Genomic_DNA"/>
</dbReference>
<name>A0AAX3EZT1_MYCSY</name>
<evidence type="ECO:0000313" key="2">
    <source>
        <dbReference type="Proteomes" id="UP001164481"/>
    </source>
</evidence>
<dbReference type="AlphaFoldDB" id="A0AAX3EZT1"/>
<reference evidence="1" key="1">
    <citation type="submission" date="2022-10" db="EMBL/GenBank/DDBJ databases">
        <authorList>
            <person name="Wei X."/>
        </authorList>
    </citation>
    <scope>NUCLEOTIDE SEQUENCE</scope>
    <source>
        <strain evidence="1">SD2</strain>
    </source>
</reference>
<accession>A0AAX3EZT1</accession>